<dbReference type="GO" id="GO:0051082">
    <property type="term" value="F:unfolded protein binding"/>
    <property type="evidence" value="ECO:0007669"/>
    <property type="project" value="TreeGrafter"/>
</dbReference>
<feature type="region of interest" description="Disordered" evidence="4">
    <location>
        <begin position="137"/>
        <end position="159"/>
    </location>
</feature>
<evidence type="ECO:0000256" key="4">
    <source>
        <dbReference type="SAM" id="MobiDB-lite"/>
    </source>
</evidence>
<evidence type="ECO:0000313" key="6">
    <source>
        <dbReference type="EMBL" id="CAK1595469.1"/>
    </source>
</evidence>
<reference evidence="6 7" key="1">
    <citation type="submission" date="2023-11" db="EMBL/GenBank/DDBJ databases">
        <authorList>
            <person name="Hedman E."/>
            <person name="Englund M."/>
            <person name="Stromberg M."/>
            <person name="Nyberg Akerstrom W."/>
            <person name="Nylinder S."/>
            <person name="Jareborg N."/>
            <person name="Kallberg Y."/>
            <person name="Kronander E."/>
        </authorList>
    </citation>
    <scope>NUCLEOTIDE SEQUENCE [LARGE SCALE GENOMIC DNA]</scope>
</reference>
<evidence type="ECO:0000313" key="7">
    <source>
        <dbReference type="Proteomes" id="UP001314205"/>
    </source>
</evidence>
<dbReference type="AlphaFoldDB" id="A0AAV1LK19"/>
<proteinExistence type="inferred from homology"/>
<dbReference type="PRINTS" id="PR00299">
    <property type="entry name" value="ACRYSTALLIN"/>
</dbReference>
<gene>
    <name evidence="6" type="ORF">PARMNEM_LOCUS14944</name>
</gene>
<dbReference type="Gene3D" id="2.60.40.790">
    <property type="match status" value="1"/>
</dbReference>
<dbReference type="GO" id="GO:0042026">
    <property type="term" value="P:protein refolding"/>
    <property type="evidence" value="ECO:0007669"/>
    <property type="project" value="TreeGrafter"/>
</dbReference>
<evidence type="ECO:0000256" key="2">
    <source>
        <dbReference type="PROSITE-ProRule" id="PRU00285"/>
    </source>
</evidence>
<dbReference type="Proteomes" id="UP001314205">
    <property type="component" value="Unassembled WGS sequence"/>
</dbReference>
<keyword evidence="7" id="KW-1185">Reference proteome</keyword>
<dbReference type="CDD" id="cd06526">
    <property type="entry name" value="metazoan_ACD"/>
    <property type="match status" value="1"/>
</dbReference>
<dbReference type="GO" id="GO:0005737">
    <property type="term" value="C:cytoplasm"/>
    <property type="evidence" value="ECO:0007669"/>
    <property type="project" value="TreeGrafter"/>
</dbReference>
<comment type="similarity">
    <text evidence="2 3">Belongs to the small heat shock protein (HSP20) family.</text>
</comment>
<dbReference type="PANTHER" id="PTHR45640">
    <property type="entry name" value="HEAT SHOCK PROTEIN HSP-12.2-RELATED"/>
    <property type="match status" value="1"/>
</dbReference>
<accession>A0AAV1LK19</accession>
<dbReference type="PROSITE" id="PS01031">
    <property type="entry name" value="SHSP"/>
    <property type="match status" value="1"/>
</dbReference>
<protein>
    <recommendedName>
        <fullName evidence="5">SHSP domain-containing protein</fullName>
    </recommendedName>
</protein>
<feature type="domain" description="SHSP" evidence="5">
    <location>
        <begin position="18"/>
        <end position="127"/>
    </location>
</feature>
<dbReference type="PANTHER" id="PTHR45640:SF13">
    <property type="entry name" value="HEAT SHOCK PROTEIN 22-RELATED"/>
    <property type="match status" value="1"/>
</dbReference>
<dbReference type="InterPro" id="IPR001436">
    <property type="entry name" value="Alpha-crystallin/sHSP_animal"/>
</dbReference>
<sequence>MILSPFLHLKFYPNLYSSVRRMRSLRPLIKIGKEKFQISIDVHQFKKEEIRVKAVPEYVIIEGKLERKTKSGQVVRQFVRKFKLPDGCSPSTMKSELSSEGILTITAPRKPYDVNLPCETLIPISHSERDMNNEGPFIPVEGSESKNVCNDIQKGKKDN</sequence>
<evidence type="ECO:0000259" key="5">
    <source>
        <dbReference type="PROSITE" id="PS01031"/>
    </source>
</evidence>
<dbReference type="GO" id="GO:0005634">
    <property type="term" value="C:nucleus"/>
    <property type="evidence" value="ECO:0007669"/>
    <property type="project" value="TreeGrafter"/>
</dbReference>
<evidence type="ECO:0000256" key="3">
    <source>
        <dbReference type="RuleBase" id="RU003616"/>
    </source>
</evidence>
<evidence type="ECO:0000256" key="1">
    <source>
        <dbReference type="ARBA" id="ARBA00023016"/>
    </source>
</evidence>
<dbReference type="GO" id="GO:0009408">
    <property type="term" value="P:response to heat"/>
    <property type="evidence" value="ECO:0007669"/>
    <property type="project" value="TreeGrafter"/>
</dbReference>
<keyword evidence="1" id="KW-0346">Stress response</keyword>
<dbReference type="EMBL" id="CAVLGL010000092">
    <property type="protein sequence ID" value="CAK1595469.1"/>
    <property type="molecule type" value="Genomic_DNA"/>
</dbReference>
<comment type="caution">
    <text evidence="6">The sequence shown here is derived from an EMBL/GenBank/DDBJ whole genome shotgun (WGS) entry which is preliminary data.</text>
</comment>
<dbReference type="InterPro" id="IPR008978">
    <property type="entry name" value="HSP20-like_chaperone"/>
</dbReference>
<name>A0AAV1LK19_9NEOP</name>
<dbReference type="Pfam" id="PF00011">
    <property type="entry name" value="HSP20"/>
    <property type="match status" value="1"/>
</dbReference>
<dbReference type="SUPFAM" id="SSF49764">
    <property type="entry name" value="HSP20-like chaperones"/>
    <property type="match status" value="1"/>
</dbReference>
<organism evidence="6 7">
    <name type="scientific">Parnassius mnemosyne</name>
    <name type="common">clouded apollo</name>
    <dbReference type="NCBI Taxonomy" id="213953"/>
    <lineage>
        <taxon>Eukaryota</taxon>
        <taxon>Metazoa</taxon>
        <taxon>Ecdysozoa</taxon>
        <taxon>Arthropoda</taxon>
        <taxon>Hexapoda</taxon>
        <taxon>Insecta</taxon>
        <taxon>Pterygota</taxon>
        <taxon>Neoptera</taxon>
        <taxon>Endopterygota</taxon>
        <taxon>Lepidoptera</taxon>
        <taxon>Glossata</taxon>
        <taxon>Ditrysia</taxon>
        <taxon>Papilionoidea</taxon>
        <taxon>Papilionidae</taxon>
        <taxon>Parnassiinae</taxon>
        <taxon>Parnassini</taxon>
        <taxon>Parnassius</taxon>
        <taxon>Driopa</taxon>
    </lineage>
</organism>
<dbReference type="InterPro" id="IPR002068">
    <property type="entry name" value="A-crystallin/Hsp20_dom"/>
</dbReference>